<dbReference type="Proteomes" id="UP000005038">
    <property type="component" value="Unassembled WGS sequence"/>
</dbReference>
<sequence>MANYCGLCRSNYFRVKDIAAFKDALPDDYRVVDGPDGVVTVLCENEDGGWTAYEWGDDESDDADAAEDVEVDVIDLVATHLTPGEVAVFQSIGNEKLRYVNGVAVAINADGDRVTVTLDDIYDLAATTFNTPREQIRAAVY</sequence>
<gene>
    <name evidence="1" type="ORF">GOOTI_221_00170</name>
</gene>
<dbReference type="STRING" id="1108044.GOOTI_221_00170"/>
<accession>H5TSL6</accession>
<proteinExistence type="predicted"/>
<organism evidence="1 2">
    <name type="scientific">Gordonia otitidis (strain DSM 44809 / CCUG 52243 / JCM 12355 / NBRC 100426 / IFM 10032)</name>
    <dbReference type="NCBI Taxonomy" id="1108044"/>
    <lineage>
        <taxon>Bacteria</taxon>
        <taxon>Bacillati</taxon>
        <taxon>Actinomycetota</taxon>
        <taxon>Actinomycetes</taxon>
        <taxon>Mycobacteriales</taxon>
        <taxon>Gordoniaceae</taxon>
        <taxon>Gordonia</taxon>
    </lineage>
</organism>
<evidence type="ECO:0000313" key="1">
    <source>
        <dbReference type="EMBL" id="GAB36474.1"/>
    </source>
</evidence>
<evidence type="ECO:0000313" key="2">
    <source>
        <dbReference type="Proteomes" id="UP000005038"/>
    </source>
</evidence>
<comment type="caution">
    <text evidence="1">The sequence shown here is derived from an EMBL/GenBank/DDBJ whole genome shotgun (WGS) entry which is preliminary data.</text>
</comment>
<reference evidence="1" key="1">
    <citation type="submission" date="2012-02" db="EMBL/GenBank/DDBJ databases">
        <title>Whole genome shotgun sequence of Gordonia otitidis NBRC 100426.</title>
        <authorList>
            <person name="Yoshida I."/>
            <person name="Hosoyama A."/>
            <person name="Tsuchikane K."/>
            <person name="Katsumata H."/>
            <person name="Yamazaki S."/>
            <person name="Fujita N."/>
        </authorList>
    </citation>
    <scope>NUCLEOTIDE SEQUENCE [LARGE SCALE GENOMIC DNA]</scope>
    <source>
        <strain evidence="1">NBRC 100426</strain>
    </source>
</reference>
<name>H5TSL6_GORO1</name>
<dbReference type="OrthoDB" id="8454908at2"/>
<dbReference type="RefSeq" id="WP_007240655.1">
    <property type="nucleotide sequence ID" value="NZ_BAFB01000221.1"/>
</dbReference>
<keyword evidence="2" id="KW-1185">Reference proteome</keyword>
<dbReference type="AlphaFoldDB" id="H5TSL6"/>
<dbReference type="EMBL" id="BAFB01000221">
    <property type="protein sequence ID" value="GAB36474.1"/>
    <property type="molecule type" value="Genomic_DNA"/>
</dbReference>
<protein>
    <submittedName>
        <fullName evidence="1">Uncharacterized protein</fullName>
    </submittedName>
</protein>